<keyword evidence="12" id="KW-1185">Reference proteome</keyword>
<dbReference type="InterPro" id="IPR041854">
    <property type="entry name" value="BFD-like_2Fe2S-bd_dom_sf"/>
</dbReference>
<keyword evidence="5" id="KW-0408">Iron</keyword>
<organism evidence="11 12">
    <name type="scientific">Thalassolituus maritimus</name>
    <dbReference type="NCBI Taxonomy" id="484498"/>
    <lineage>
        <taxon>Bacteria</taxon>
        <taxon>Pseudomonadati</taxon>
        <taxon>Pseudomonadota</taxon>
        <taxon>Gammaproteobacteria</taxon>
        <taxon>Oceanospirillales</taxon>
        <taxon>Oceanospirillaceae</taxon>
        <taxon>Thalassolituus</taxon>
    </lineage>
</organism>
<evidence type="ECO:0000256" key="1">
    <source>
        <dbReference type="ARBA" id="ARBA00022448"/>
    </source>
</evidence>
<dbReference type="RefSeq" id="WP_068435260.1">
    <property type="nucleotide sequence ID" value="NZ_CAJWBH010000004.1"/>
</dbReference>
<keyword evidence="4" id="KW-0249">Electron transport</keyword>
<keyword evidence="2" id="KW-0001">2Fe-2S</keyword>
<gene>
    <name evidence="11" type="ORF">SAMN05421686_101219</name>
</gene>
<feature type="domain" description="BFD-like [2Fe-2S]-binding" evidence="10">
    <location>
        <begin position="2"/>
        <end position="51"/>
    </location>
</feature>
<dbReference type="InterPro" id="IPR007419">
    <property type="entry name" value="BFD-like_2Fe2S-bd_dom"/>
</dbReference>
<dbReference type="Proteomes" id="UP000185639">
    <property type="component" value="Unassembled WGS sequence"/>
</dbReference>
<comment type="similarity">
    <text evidence="9">Belongs to the Bfd family.</text>
</comment>
<evidence type="ECO:0000256" key="9">
    <source>
        <dbReference type="ARBA" id="ARBA00046332"/>
    </source>
</evidence>
<keyword evidence="6" id="KW-0411">Iron-sulfur</keyword>
<dbReference type="OrthoDB" id="9815350at2"/>
<dbReference type="AlphaFoldDB" id="A0A1N7J0A5"/>
<dbReference type="PANTHER" id="PTHR37424">
    <property type="entry name" value="BACTERIOFERRITIN-ASSOCIATED FERREDOXIN"/>
    <property type="match status" value="1"/>
</dbReference>
<evidence type="ECO:0000313" key="11">
    <source>
        <dbReference type="EMBL" id="SIS42795.1"/>
    </source>
</evidence>
<dbReference type="STRING" id="484498.SAMN05421686_101219"/>
<dbReference type="InterPro" id="IPR052371">
    <property type="entry name" value="BFD-associated_ferredoxin"/>
</dbReference>
<dbReference type="EMBL" id="FTOH01000001">
    <property type="protein sequence ID" value="SIS42795.1"/>
    <property type="molecule type" value="Genomic_DNA"/>
</dbReference>
<evidence type="ECO:0000256" key="2">
    <source>
        <dbReference type="ARBA" id="ARBA00022714"/>
    </source>
</evidence>
<dbReference type="GO" id="GO:0051537">
    <property type="term" value="F:2 iron, 2 sulfur cluster binding"/>
    <property type="evidence" value="ECO:0007669"/>
    <property type="project" value="UniProtKB-KW"/>
</dbReference>
<dbReference type="GO" id="GO:0046872">
    <property type="term" value="F:metal ion binding"/>
    <property type="evidence" value="ECO:0007669"/>
    <property type="project" value="UniProtKB-KW"/>
</dbReference>
<evidence type="ECO:0000256" key="4">
    <source>
        <dbReference type="ARBA" id="ARBA00022982"/>
    </source>
</evidence>
<evidence type="ECO:0000256" key="5">
    <source>
        <dbReference type="ARBA" id="ARBA00023004"/>
    </source>
</evidence>
<dbReference type="PANTHER" id="PTHR37424:SF1">
    <property type="entry name" value="BACTERIOFERRITIN-ASSOCIATED FERREDOXIN"/>
    <property type="match status" value="1"/>
</dbReference>
<comment type="cofactor">
    <cofactor evidence="7">
        <name>[2Fe-2S] cluster</name>
        <dbReference type="ChEBI" id="CHEBI:190135"/>
    </cofactor>
</comment>
<reference evidence="12" key="1">
    <citation type="submission" date="2017-01" db="EMBL/GenBank/DDBJ databases">
        <authorList>
            <person name="Varghese N."/>
            <person name="Submissions S."/>
        </authorList>
    </citation>
    <scope>NUCLEOTIDE SEQUENCE [LARGE SCALE GENOMIC DNA]</scope>
    <source>
        <strain evidence="12">DSM 24913</strain>
    </source>
</reference>
<evidence type="ECO:0000256" key="8">
    <source>
        <dbReference type="ARBA" id="ARBA00039386"/>
    </source>
</evidence>
<evidence type="ECO:0000313" key="12">
    <source>
        <dbReference type="Proteomes" id="UP000185639"/>
    </source>
</evidence>
<accession>A0A1N7J0A5</accession>
<dbReference type="Pfam" id="PF04324">
    <property type="entry name" value="Fer2_BFD"/>
    <property type="match status" value="1"/>
</dbReference>
<dbReference type="Gene3D" id="1.10.10.1100">
    <property type="entry name" value="BFD-like [2Fe-2S]-binding domain"/>
    <property type="match status" value="1"/>
</dbReference>
<proteinExistence type="inferred from homology"/>
<evidence type="ECO:0000259" key="10">
    <source>
        <dbReference type="Pfam" id="PF04324"/>
    </source>
</evidence>
<sequence>MYVCICKGVTDRDIVAAAEQGATRMSQLKECTGLGSQCGKCARDAKAIFNEAKQTAAQMSHLFSAA</sequence>
<name>A0A1N7J0A5_9GAMM</name>
<evidence type="ECO:0000256" key="7">
    <source>
        <dbReference type="ARBA" id="ARBA00034078"/>
    </source>
</evidence>
<keyword evidence="1" id="KW-0813">Transport</keyword>
<evidence type="ECO:0000256" key="6">
    <source>
        <dbReference type="ARBA" id="ARBA00023014"/>
    </source>
</evidence>
<evidence type="ECO:0000256" key="3">
    <source>
        <dbReference type="ARBA" id="ARBA00022723"/>
    </source>
</evidence>
<protein>
    <recommendedName>
        <fullName evidence="8">Bacterioferritin-associated ferredoxin</fullName>
    </recommendedName>
</protein>
<keyword evidence="3" id="KW-0479">Metal-binding</keyword>